<evidence type="ECO:0000256" key="1">
    <source>
        <dbReference type="SAM" id="Coils"/>
    </source>
</evidence>
<evidence type="ECO:0000313" key="2">
    <source>
        <dbReference type="EMBL" id="CUA74571.1"/>
    </source>
</evidence>
<organism evidence="2 3">
    <name type="scientific">Rhizoctonia solani</name>
    <dbReference type="NCBI Taxonomy" id="456999"/>
    <lineage>
        <taxon>Eukaryota</taxon>
        <taxon>Fungi</taxon>
        <taxon>Dikarya</taxon>
        <taxon>Basidiomycota</taxon>
        <taxon>Agaricomycotina</taxon>
        <taxon>Agaricomycetes</taxon>
        <taxon>Cantharellales</taxon>
        <taxon>Ceratobasidiaceae</taxon>
        <taxon>Rhizoctonia</taxon>
    </lineage>
</organism>
<evidence type="ECO:0000313" key="3">
    <source>
        <dbReference type="Proteomes" id="UP000044841"/>
    </source>
</evidence>
<dbReference type="InterPro" id="IPR027417">
    <property type="entry name" value="P-loop_NTPase"/>
</dbReference>
<reference evidence="2 3" key="1">
    <citation type="submission" date="2015-07" db="EMBL/GenBank/DDBJ databases">
        <authorList>
            <person name="Noorani M."/>
        </authorList>
    </citation>
    <scope>NUCLEOTIDE SEQUENCE [LARGE SCALE GENOMIC DNA]</scope>
    <source>
        <strain evidence="2">BBA 69670</strain>
    </source>
</reference>
<dbReference type="Gene3D" id="3.40.50.300">
    <property type="entry name" value="P-loop containing nucleotide triphosphate hydrolases"/>
    <property type="match status" value="1"/>
</dbReference>
<feature type="coiled-coil region" evidence="1">
    <location>
        <begin position="228"/>
        <end position="288"/>
    </location>
</feature>
<protein>
    <submittedName>
        <fullName evidence="2">Uncharacterized protein</fullName>
    </submittedName>
</protein>
<name>A0A0K6G7X0_9AGAM</name>
<dbReference type="SUPFAM" id="SSF52540">
    <property type="entry name" value="P-loop containing nucleoside triphosphate hydrolases"/>
    <property type="match status" value="1"/>
</dbReference>
<dbReference type="Proteomes" id="UP000044841">
    <property type="component" value="Unassembled WGS sequence"/>
</dbReference>
<accession>A0A0K6G7X0</accession>
<dbReference type="CDD" id="cd00882">
    <property type="entry name" value="Ras_like_GTPase"/>
    <property type="match status" value="1"/>
</dbReference>
<keyword evidence="1" id="KW-0175">Coiled coil</keyword>
<dbReference type="EMBL" id="CYGV01001460">
    <property type="protein sequence ID" value="CUA74571.1"/>
    <property type="molecule type" value="Genomic_DNA"/>
</dbReference>
<gene>
    <name evidence="2" type="ORF">RSOLAG22IIIB_11308</name>
</gene>
<keyword evidence="3" id="KW-1185">Reference proteome</keyword>
<feature type="coiled-coil region" evidence="1">
    <location>
        <begin position="319"/>
        <end position="361"/>
    </location>
</feature>
<dbReference type="AlphaFoldDB" id="A0A0K6G7X0"/>
<proteinExistence type="predicted"/>
<sequence length="367" mass="40535">MSNNPNGSLQDVDIIVYICMVLFGPTGSGKTTFANVASGDSMKVGRGLTSCTQKVEPTTMFLVDGKPVVVIDSPGFDDTYVSDAEILKSVAGFLSVAYTENFKITGLIFLHKITDTRVGGKALLHMRMFRQICGIDALKNVVYVTNMWSEPPTENELLRESELRESDQFFGMPLSQGAQMSRHNNTQESAHDIIRKVLPRPPGVTELAKELVDEGTSLDKTKAGTTLGLGLEDEVRKLNAELEGLREDHAQAVKENNERHRKALEEMEQKTQANCKKLEEEIATLRQGHKDQAVDWANRLKECSESMAATAATTVANVTAELEKKHQQAMEAARIAESRGREQLTNAYNAALAEARRKRRRGPCIIA</sequence>